<protein>
    <recommendedName>
        <fullName evidence="4">DUF2524 domain-containing protein</fullName>
    </recommendedName>
</protein>
<evidence type="ECO:0000313" key="2">
    <source>
        <dbReference type="EMBL" id="OIJ14766.1"/>
    </source>
</evidence>
<keyword evidence="3" id="KW-1185">Reference proteome</keyword>
<reference evidence="2 3" key="1">
    <citation type="submission" date="2016-10" db="EMBL/GenBank/DDBJ databases">
        <title>Draft genome sequences of four alkaliphilic bacteria belonging to the Anaerobacillus genus.</title>
        <authorList>
            <person name="Bassil N.M."/>
            <person name="Lloyd J.R."/>
        </authorList>
    </citation>
    <scope>NUCLEOTIDE SEQUENCE [LARGE SCALE GENOMIC DNA]</scope>
    <source>
        <strain evidence="2 3">DSM 18345</strain>
    </source>
</reference>
<organism evidence="2 3">
    <name type="scientific">Anaerobacillus alkalilacustris</name>
    <dbReference type="NCBI Taxonomy" id="393763"/>
    <lineage>
        <taxon>Bacteria</taxon>
        <taxon>Bacillati</taxon>
        <taxon>Bacillota</taxon>
        <taxon>Bacilli</taxon>
        <taxon>Bacillales</taxon>
        <taxon>Bacillaceae</taxon>
        <taxon>Anaerobacillus</taxon>
    </lineage>
</organism>
<accession>A0A1S2LQV0</accession>
<evidence type="ECO:0000313" key="3">
    <source>
        <dbReference type="Proteomes" id="UP000179524"/>
    </source>
</evidence>
<name>A0A1S2LQV0_9BACI</name>
<dbReference type="RefSeq" id="WP_071308933.1">
    <property type="nucleotide sequence ID" value="NZ_MLQR01000016.1"/>
</dbReference>
<evidence type="ECO:0000256" key="1">
    <source>
        <dbReference type="SAM" id="Coils"/>
    </source>
</evidence>
<dbReference type="Pfam" id="PF10732">
    <property type="entry name" value="DUF2524"/>
    <property type="match status" value="1"/>
</dbReference>
<dbReference type="EMBL" id="MLQR01000016">
    <property type="protein sequence ID" value="OIJ14766.1"/>
    <property type="molecule type" value="Genomic_DNA"/>
</dbReference>
<dbReference type="InterPro" id="IPR019668">
    <property type="entry name" value="Uncharacterised_YtzC"/>
</dbReference>
<feature type="coiled-coil region" evidence="1">
    <location>
        <begin position="4"/>
        <end position="59"/>
    </location>
</feature>
<comment type="caution">
    <text evidence="2">The sequence shown here is derived from an EMBL/GenBank/DDBJ whole genome shotgun (WGS) entry which is preliminary data.</text>
</comment>
<gene>
    <name evidence="2" type="ORF">BKP37_07235</name>
</gene>
<keyword evidence="1" id="KW-0175">Coiled coil</keyword>
<sequence length="86" mass="9971">MATHEQVKEQLQQVGEILQLAEEQLNSAKQVQGGDDIKYDEAQLQLEQINNHIERLLMSATPEQRDQLFRARQQVNQMQNKMILGI</sequence>
<dbReference type="Proteomes" id="UP000179524">
    <property type="component" value="Unassembled WGS sequence"/>
</dbReference>
<dbReference type="AlphaFoldDB" id="A0A1S2LQV0"/>
<proteinExistence type="predicted"/>
<dbReference type="OrthoDB" id="2925339at2"/>
<evidence type="ECO:0008006" key="4">
    <source>
        <dbReference type="Google" id="ProtNLM"/>
    </source>
</evidence>